<keyword evidence="3" id="KW-1185">Reference proteome</keyword>
<dbReference type="InterPro" id="IPR036388">
    <property type="entry name" value="WH-like_DNA-bd_sf"/>
</dbReference>
<comment type="caution">
    <text evidence="2">The sequence shown here is derived from an EMBL/GenBank/DDBJ whole genome shotgun (WGS) entry which is preliminary data.</text>
</comment>
<dbReference type="SUPFAM" id="SSF46785">
    <property type="entry name" value="Winged helix' DNA-binding domain"/>
    <property type="match status" value="1"/>
</dbReference>
<organism evidence="2 3">
    <name type="scientific">Catellatospora aurea</name>
    <dbReference type="NCBI Taxonomy" id="1337874"/>
    <lineage>
        <taxon>Bacteria</taxon>
        <taxon>Bacillati</taxon>
        <taxon>Actinomycetota</taxon>
        <taxon>Actinomycetes</taxon>
        <taxon>Micromonosporales</taxon>
        <taxon>Micromonosporaceae</taxon>
        <taxon>Catellatospora</taxon>
    </lineage>
</organism>
<evidence type="ECO:0000313" key="3">
    <source>
        <dbReference type="Proteomes" id="UP001596392"/>
    </source>
</evidence>
<dbReference type="PANTHER" id="PTHR43252:SF2">
    <property type="entry name" value="TRANSCRIPTION REGULATOR, PADR-LIKE FAMILY"/>
    <property type="match status" value="1"/>
</dbReference>
<accession>A0ABW2GRJ8</accession>
<name>A0ABW2GRJ8_9ACTN</name>
<dbReference type="Gene3D" id="1.10.10.10">
    <property type="entry name" value="Winged helix-like DNA-binding domain superfamily/Winged helix DNA-binding domain"/>
    <property type="match status" value="1"/>
</dbReference>
<proteinExistence type="predicted"/>
<dbReference type="InterPro" id="IPR005149">
    <property type="entry name" value="Tscrpt_reg_PadR_N"/>
</dbReference>
<dbReference type="RefSeq" id="WP_376805938.1">
    <property type="nucleotide sequence ID" value="NZ_JBHTAC010000006.1"/>
</dbReference>
<dbReference type="Pfam" id="PF03551">
    <property type="entry name" value="PadR"/>
    <property type="match status" value="1"/>
</dbReference>
<evidence type="ECO:0000259" key="1">
    <source>
        <dbReference type="Pfam" id="PF03551"/>
    </source>
</evidence>
<dbReference type="EMBL" id="JBHTAC010000006">
    <property type="protein sequence ID" value="MFC7242579.1"/>
    <property type="molecule type" value="Genomic_DNA"/>
</dbReference>
<evidence type="ECO:0000313" key="2">
    <source>
        <dbReference type="EMBL" id="MFC7242579.1"/>
    </source>
</evidence>
<dbReference type="InterPro" id="IPR036390">
    <property type="entry name" value="WH_DNA-bd_sf"/>
</dbReference>
<protein>
    <submittedName>
        <fullName evidence="2">Helix-turn-helix transcriptional regulator</fullName>
    </submittedName>
</protein>
<sequence length="202" mass="22893">MSTTRMMILGVVRMAQPVHGYDVRRELLSWHADKWANVQPGSVYHALKKLAEEGALREVGSEQVGGRPARTRYEMTPKGDEQFRDLLSAALWEQREVEDPFLAGFSLMTELPREEVAAALRHRARKLRADNEGAQAAIASGWAVPENKPVHVRWMLELGIARNEGEIAWCERVAERIEAGEPYLSAELQERWKRGFDNSATD</sequence>
<reference evidence="3" key="1">
    <citation type="journal article" date="2019" name="Int. J. Syst. Evol. Microbiol.">
        <title>The Global Catalogue of Microorganisms (GCM) 10K type strain sequencing project: providing services to taxonomists for standard genome sequencing and annotation.</title>
        <authorList>
            <consortium name="The Broad Institute Genomics Platform"/>
            <consortium name="The Broad Institute Genome Sequencing Center for Infectious Disease"/>
            <person name="Wu L."/>
            <person name="Ma J."/>
        </authorList>
    </citation>
    <scope>NUCLEOTIDE SEQUENCE [LARGE SCALE GENOMIC DNA]</scope>
    <source>
        <strain evidence="3">CGMCC 1.9106</strain>
    </source>
</reference>
<dbReference type="PANTHER" id="PTHR43252">
    <property type="entry name" value="TRANSCRIPTIONAL REGULATOR YQJI"/>
    <property type="match status" value="1"/>
</dbReference>
<dbReference type="Proteomes" id="UP001596392">
    <property type="component" value="Unassembled WGS sequence"/>
</dbReference>
<gene>
    <name evidence="2" type="ORF">ACFQO7_08805</name>
</gene>
<feature type="domain" description="Transcription regulator PadR N-terminal" evidence="1">
    <location>
        <begin position="8"/>
        <end position="84"/>
    </location>
</feature>